<gene>
    <name evidence="4" type="ORF">H9653_05235</name>
</gene>
<dbReference type="Gene3D" id="3.30.160.880">
    <property type="entry name" value="Cell division protein ZapA protomer, N-terminal domain"/>
    <property type="match status" value="1"/>
</dbReference>
<proteinExistence type="inferred from homology"/>
<dbReference type="RefSeq" id="WP_191690980.1">
    <property type="nucleotide sequence ID" value="NZ_JACSQR010000010.1"/>
</dbReference>
<keyword evidence="5" id="KW-1185">Reference proteome</keyword>
<evidence type="ECO:0000256" key="1">
    <source>
        <dbReference type="ARBA" id="ARBA00010074"/>
    </source>
</evidence>
<dbReference type="InterPro" id="IPR007838">
    <property type="entry name" value="Cell_div_ZapA-like"/>
</dbReference>
<evidence type="ECO:0000256" key="2">
    <source>
        <dbReference type="ARBA" id="ARBA00023054"/>
    </source>
</evidence>
<reference evidence="4 5" key="1">
    <citation type="submission" date="2020-08" db="EMBL/GenBank/DDBJ databases">
        <title>A Genomic Blueprint of the Chicken Gut Microbiome.</title>
        <authorList>
            <person name="Gilroy R."/>
            <person name="Ravi A."/>
            <person name="Getino M."/>
            <person name="Pursley I."/>
            <person name="Horton D.L."/>
            <person name="Alikhan N.-F."/>
            <person name="Baker D."/>
            <person name="Gharbi K."/>
            <person name="Hall N."/>
            <person name="Watson M."/>
            <person name="Adriaenssens E.M."/>
            <person name="Foster-Nyarko E."/>
            <person name="Jarju S."/>
            <person name="Secka A."/>
            <person name="Antonio M."/>
            <person name="Oren A."/>
            <person name="Chaudhuri R."/>
            <person name="La Ragione R.M."/>
            <person name="Hildebrand F."/>
            <person name="Pallen M.J."/>
        </authorList>
    </citation>
    <scope>NUCLEOTIDE SEQUENCE [LARGE SCALE GENOMIC DNA]</scope>
    <source>
        <strain evidence="4 5">Sa4CVA2</strain>
    </source>
</reference>
<protein>
    <submittedName>
        <fullName evidence="4">Cell division protein ZapA</fullName>
    </submittedName>
</protein>
<comment type="caution">
    <text evidence="4">The sequence shown here is derived from an EMBL/GenBank/DDBJ whole genome shotgun (WGS) entry which is preliminary data.</text>
</comment>
<evidence type="ECO:0000256" key="3">
    <source>
        <dbReference type="SAM" id="MobiDB-lite"/>
    </source>
</evidence>
<evidence type="ECO:0000313" key="4">
    <source>
        <dbReference type="EMBL" id="MBD7947422.1"/>
    </source>
</evidence>
<feature type="compositionally biased region" description="Low complexity" evidence="3">
    <location>
        <begin position="22"/>
        <end position="33"/>
    </location>
</feature>
<dbReference type="InterPro" id="IPR036192">
    <property type="entry name" value="Cell_div_ZapA-like_sf"/>
</dbReference>
<comment type="similarity">
    <text evidence="1">Belongs to the ZapA family. Type 1 subfamily.</text>
</comment>
<dbReference type="InterPro" id="IPR042233">
    <property type="entry name" value="Cell_div_ZapA_N"/>
</dbReference>
<keyword evidence="4" id="KW-0131">Cell cycle</keyword>
<dbReference type="Proteomes" id="UP000606724">
    <property type="component" value="Unassembled WGS sequence"/>
</dbReference>
<dbReference type="SUPFAM" id="SSF102829">
    <property type="entry name" value="Cell division protein ZapA-like"/>
    <property type="match status" value="1"/>
</dbReference>
<feature type="region of interest" description="Disordered" evidence="3">
    <location>
        <begin position="1"/>
        <end position="88"/>
    </location>
</feature>
<feature type="compositionally biased region" description="Polar residues" evidence="3">
    <location>
        <begin position="34"/>
        <end position="48"/>
    </location>
</feature>
<dbReference type="GO" id="GO:0051301">
    <property type="term" value="P:cell division"/>
    <property type="evidence" value="ECO:0007669"/>
    <property type="project" value="UniProtKB-KW"/>
</dbReference>
<accession>A0ABR8RIR0</accession>
<feature type="compositionally biased region" description="Polar residues" evidence="3">
    <location>
        <begin position="9"/>
        <end position="21"/>
    </location>
</feature>
<organism evidence="4 5">
    <name type="scientific">Psychrobacter communis</name>
    <dbReference type="NCBI Taxonomy" id="2762238"/>
    <lineage>
        <taxon>Bacteria</taxon>
        <taxon>Pseudomonadati</taxon>
        <taxon>Pseudomonadota</taxon>
        <taxon>Gammaproteobacteria</taxon>
        <taxon>Moraxellales</taxon>
        <taxon>Moraxellaceae</taxon>
        <taxon>Psychrobacter</taxon>
    </lineage>
</organism>
<evidence type="ECO:0000313" key="5">
    <source>
        <dbReference type="Proteomes" id="UP000606724"/>
    </source>
</evidence>
<feature type="compositionally biased region" description="Low complexity" evidence="3">
    <location>
        <begin position="49"/>
        <end position="80"/>
    </location>
</feature>
<keyword evidence="4" id="KW-0132">Cell division</keyword>
<dbReference type="EMBL" id="JACSQR010000010">
    <property type="protein sequence ID" value="MBD7947422.1"/>
    <property type="molecule type" value="Genomic_DNA"/>
</dbReference>
<dbReference type="Pfam" id="PF05164">
    <property type="entry name" value="ZapA"/>
    <property type="match status" value="1"/>
</dbReference>
<keyword evidence="2" id="KW-0175">Coiled coil</keyword>
<sequence length="184" mass="20420">MTDDRANPVESQLQSSQTHNIQPTTTQSTATPAKDSQTQTTQPQKAMPNNSNPQNNNANSNVNNNANNNKTTNSTVNSAAKPESAPEPQIKKVDVAIAGVTYPIFCPVHEQEELRAAVSYINDFALKLRRDAPSLSQENLLVLTCLNLYEKIQIHERNEEDRLQQSKQSEALLKKIMKDAHSIL</sequence>
<name>A0ABR8RIR0_9GAMM</name>